<reference evidence="1" key="1">
    <citation type="journal article" date="2019" name="Environ. Microbiol.">
        <title>Fungal ecological strategies reflected in gene transcription - a case study of two litter decomposers.</title>
        <authorList>
            <person name="Barbi F."/>
            <person name="Kohler A."/>
            <person name="Barry K."/>
            <person name="Baskaran P."/>
            <person name="Daum C."/>
            <person name="Fauchery L."/>
            <person name="Ihrmark K."/>
            <person name="Kuo A."/>
            <person name="LaButti K."/>
            <person name="Lipzen A."/>
            <person name="Morin E."/>
            <person name="Grigoriev I.V."/>
            <person name="Henrissat B."/>
            <person name="Lindahl B."/>
            <person name="Martin F."/>
        </authorList>
    </citation>
    <scope>NUCLEOTIDE SEQUENCE</scope>
    <source>
        <strain evidence="1">JB14</strain>
    </source>
</reference>
<sequence>MDSKNPFPTFRTYTILPMSDAQKMSGVLSSYTIPPFVLPFVKRGSASNLSDVTLCLWDYESNVSSHSIHRLASYWKDTQSSSTRKRGIYTRIYLSTSFNATRQQLDSFSPNLFLNLARLLAPTSYAMLFPGDISLVSSDLRMMTQVLSDTKASQSISVVCSWYQSSNISSLSVVPRLDPSRSSSLVHRAVYIFKFPQSNWDECFVAIVVR</sequence>
<proteinExistence type="predicted"/>
<name>A0A6A4IG87_9AGAR</name>
<evidence type="ECO:0000313" key="2">
    <source>
        <dbReference type="Proteomes" id="UP000799118"/>
    </source>
</evidence>
<accession>A0A6A4IG87</accession>
<dbReference type="Proteomes" id="UP000799118">
    <property type="component" value="Unassembled WGS sequence"/>
</dbReference>
<dbReference type="AlphaFoldDB" id="A0A6A4IG87"/>
<organism evidence="1 2">
    <name type="scientific">Gymnopus androsaceus JB14</name>
    <dbReference type="NCBI Taxonomy" id="1447944"/>
    <lineage>
        <taxon>Eukaryota</taxon>
        <taxon>Fungi</taxon>
        <taxon>Dikarya</taxon>
        <taxon>Basidiomycota</taxon>
        <taxon>Agaricomycotina</taxon>
        <taxon>Agaricomycetes</taxon>
        <taxon>Agaricomycetidae</taxon>
        <taxon>Agaricales</taxon>
        <taxon>Marasmiineae</taxon>
        <taxon>Omphalotaceae</taxon>
        <taxon>Gymnopus</taxon>
    </lineage>
</organism>
<evidence type="ECO:0000313" key="1">
    <source>
        <dbReference type="EMBL" id="KAE9411362.1"/>
    </source>
</evidence>
<dbReference type="EMBL" id="ML769383">
    <property type="protein sequence ID" value="KAE9411362.1"/>
    <property type="molecule type" value="Genomic_DNA"/>
</dbReference>
<gene>
    <name evidence="1" type="ORF">BT96DRAFT_9597</name>
</gene>
<keyword evidence="2" id="KW-1185">Reference proteome</keyword>
<dbReference type="OrthoDB" id="3061538at2759"/>
<protein>
    <submittedName>
        <fullName evidence="1">Uncharacterized protein</fullName>
    </submittedName>
</protein>